<gene>
    <name evidence="2" type="ORF">GLOIN_2v1780326</name>
</gene>
<keyword evidence="1" id="KW-1133">Transmembrane helix</keyword>
<protein>
    <submittedName>
        <fullName evidence="2">Uncharacterized protein</fullName>
    </submittedName>
</protein>
<dbReference type="Proteomes" id="UP000018888">
    <property type="component" value="Unassembled WGS sequence"/>
</dbReference>
<reference evidence="2 3" key="2">
    <citation type="journal article" date="2018" name="New Phytol.">
        <title>High intraspecific genome diversity in the model arbuscular mycorrhizal symbiont Rhizophagus irregularis.</title>
        <authorList>
            <person name="Chen E.C.H."/>
            <person name="Morin E."/>
            <person name="Beaudet D."/>
            <person name="Noel J."/>
            <person name="Yildirir G."/>
            <person name="Ndikumana S."/>
            <person name="Charron P."/>
            <person name="St-Onge C."/>
            <person name="Giorgi J."/>
            <person name="Kruger M."/>
            <person name="Marton T."/>
            <person name="Ropars J."/>
            <person name="Grigoriev I.V."/>
            <person name="Hainaut M."/>
            <person name="Henrissat B."/>
            <person name="Roux C."/>
            <person name="Martin F."/>
            <person name="Corradi N."/>
        </authorList>
    </citation>
    <scope>NUCLEOTIDE SEQUENCE [LARGE SCALE GENOMIC DNA]</scope>
    <source>
        <strain evidence="2 3">DAOM 197198</strain>
    </source>
</reference>
<keyword evidence="1" id="KW-0812">Transmembrane</keyword>
<comment type="caution">
    <text evidence="2">The sequence shown here is derived from an EMBL/GenBank/DDBJ whole genome shotgun (WGS) entry which is preliminary data.</text>
</comment>
<dbReference type="EMBL" id="AUPC02000186">
    <property type="protein sequence ID" value="POG66678.1"/>
    <property type="molecule type" value="Genomic_DNA"/>
</dbReference>
<organism evidence="2 3">
    <name type="scientific">Rhizophagus irregularis (strain DAOM 181602 / DAOM 197198 / MUCL 43194)</name>
    <name type="common">Arbuscular mycorrhizal fungus</name>
    <name type="synonym">Glomus intraradices</name>
    <dbReference type="NCBI Taxonomy" id="747089"/>
    <lineage>
        <taxon>Eukaryota</taxon>
        <taxon>Fungi</taxon>
        <taxon>Fungi incertae sedis</taxon>
        <taxon>Mucoromycota</taxon>
        <taxon>Glomeromycotina</taxon>
        <taxon>Glomeromycetes</taxon>
        <taxon>Glomerales</taxon>
        <taxon>Glomeraceae</taxon>
        <taxon>Rhizophagus</taxon>
    </lineage>
</organism>
<evidence type="ECO:0000313" key="2">
    <source>
        <dbReference type="EMBL" id="POG66678.1"/>
    </source>
</evidence>
<keyword evidence="3" id="KW-1185">Reference proteome</keyword>
<reference evidence="2 3" key="1">
    <citation type="journal article" date="2013" name="Proc. Natl. Acad. Sci. U.S.A.">
        <title>Genome of an arbuscular mycorrhizal fungus provides insight into the oldest plant symbiosis.</title>
        <authorList>
            <person name="Tisserant E."/>
            <person name="Malbreil M."/>
            <person name="Kuo A."/>
            <person name="Kohler A."/>
            <person name="Symeonidi A."/>
            <person name="Balestrini R."/>
            <person name="Charron P."/>
            <person name="Duensing N."/>
            <person name="Frei Dit Frey N."/>
            <person name="Gianinazzi-Pearson V."/>
            <person name="Gilbert L.B."/>
            <person name="Handa Y."/>
            <person name="Herr J.R."/>
            <person name="Hijri M."/>
            <person name="Koul R."/>
            <person name="Kawaguchi M."/>
            <person name="Krajinski F."/>
            <person name="Lammers P.J."/>
            <person name="Masclaux F.G."/>
            <person name="Murat C."/>
            <person name="Morin E."/>
            <person name="Ndikumana S."/>
            <person name="Pagni M."/>
            <person name="Petitpierre D."/>
            <person name="Requena N."/>
            <person name="Rosikiewicz P."/>
            <person name="Riley R."/>
            <person name="Saito K."/>
            <person name="San Clemente H."/>
            <person name="Shapiro H."/>
            <person name="van Tuinen D."/>
            <person name="Becard G."/>
            <person name="Bonfante P."/>
            <person name="Paszkowski U."/>
            <person name="Shachar-Hill Y.Y."/>
            <person name="Tuskan G.A."/>
            <person name="Young P.W."/>
            <person name="Sanders I.R."/>
            <person name="Henrissat B."/>
            <person name="Rensing S.A."/>
            <person name="Grigoriev I.V."/>
            <person name="Corradi N."/>
            <person name="Roux C."/>
            <person name="Martin F."/>
        </authorList>
    </citation>
    <scope>NUCLEOTIDE SEQUENCE [LARGE SCALE GENOMIC DNA]</scope>
    <source>
        <strain evidence="2 3">DAOM 197198</strain>
    </source>
</reference>
<name>A0A2P4PMR3_RHIID</name>
<accession>A0A2P4PMR3</accession>
<evidence type="ECO:0000313" key="3">
    <source>
        <dbReference type="Proteomes" id="UP000018888"/>
    </source>
</evidence>
<proteinExistence type="predicted"/>
<keyword evidence="1" id="KW-0472">Membrane</keyword>
<dbReference type="VEuPathDB" id="FungiDB:RhiirFUN_023407"/>
<evidence type="ECO:0000256" key="1">
    <source>
        <dbReference type="SAM" id="Phobius"/>
    </source>
</evidence>
<dbReference type="AlphaFoldDB" id="A0A2P4PMR3"/>
<sequence length="133" mass="15077">MPALITAIRADSISRYVGLAGIAWVDIFIFCKVFFNLTYLYLIKMIGEYTCEYLHNTGKPCGRPCMRPEGCHIYWKTKSRFPCAVCGKPTGSSSGRCQSHIGSYYQNRYEKRLCQRIKAISVLSESEPSSIQV</sequence>
<feature type="transmembrane region" description="Helical" evidence="1">
    <location>
        <begin position="16"/>
        <end position="35"/>
    </location>
</feature>